<reference evidence="1 2" key="1">
    <citation type="journal article" date="2011" name="J. Bacteriol.">
        <title>Genome sequence of Methyloversatilis universalis FAM5T, a methylotrophic representative of the order Rhodocyclales.</title>
        <authorList>
            <person name="Kittichotirat W."/>
            <person name="Good N.M."/>
            <person name="Hall R."/>
            <person name="Bringel F."/>
            <person name="Lajus A."/>
            <person name="Medigue C."/>
            <person name="Smalley N.E."/>
            <person name="Beck D."/>
            <person name="Bumgarner R."/>
            <person name="Vuilleumier S."/>
            <person name="Kalyuzhnaya M.G."/>
        </authorList>
    </citation>
    <scope>NUCLEOTIDE SEQUENCE [LARGE SCALE GENOMIC DNA]</scope>
    <source>
        <strain evidence="2">ATCC BAA-1314 / JCM 13912 / FAM5</strain>
    </source>
</reference>
<sequence>MQPWDAVQVSNEDNPHAGRAGIVTQINRESGQTVVRLDADSERPVVEVAVDVSELKRL</sequence>
<accession>F5RAJ3</accession>
<gene>
    <name evidence="1" type="ORF">METUNv1_01207</name>
</gene>
<dbReference type="STRING" id="1000565.METUNv1_01207"/>
<name>F5RAJ3_METUF</name>
<protein>
    <recommendedName>
        <fullName evidence="3">Hypervirulence associated protein TUDOR domain-containing protein</fullName>
    </recommendedName>
</protein>
<organism evidence="1 2">
    <name type="scientific">Methyloversatilis universalis (strain ATCC BAA-1314 / DSM 25237 / JCM 13912 / CCUG 52030 / FAM5)</name>
    <dbReference type="NCBI Taxonomy" id="1000565"/>
    <lineage>
        <taxon>Bacteria</taxon>
        <taxon>Pseudomonadati</taxon>
        <taxon>Pseudomonadota</taxon>
        <taxon>Betaproteobacteria</taxon>
        <taxon>Nitrosomonadales</taxon>
        <taxon>Sterolibacteriaceae</taxon>
        <taxon>Methyloversatilis</taxon>
    </lineage>
</organism>
<evidence type="ECO:0008006" key="3">
    <source>
        <dbReference type="Google" id="ProtNLM"/>
    </source>
</evidence>
<evidence type="ECO:0000313" key="1">
    <source>
        <dbReference type="EMBL" id="EGK72442.1"/>
    </source>
</evidence>
<dbReference type="EMBL" id="AFHG01000036">
    <property type="protein sequence ID" value="EGK72442.1"/>
    <property type="molecule type" value="Genomic_DNA"/>
</dbReference>
<evidence type="ECO:0000313" key="2">
    <source>
        <dbReference type="Proteomes" id="UP000005019"/>
    </source>
</evidence>
<dbReference type="Proteomes" id="UP000005019">
    <property type="component" value="Unassembled WGS sequence"/>
</dbReference>
<proteinExistence type="predicted"/>
<comment type="caution">
    <text evidence="1">The sequence shown here is derived from an EMBL/GenBank/DDBJ whole genome shotgun (WGS) entry which is preliminary data.</text>
</comment>
<dbReference type="AlphaFoldDB" id="F5RAJ3"/>
<keyword evidence="2" id="KW-1185">Reference proteome</keyword>